<proteinExistence type="inferred from homology"/>
<dbReference type="AlphaFoldDB" id="A0A2H0XAJ9"/>
<evidence type="ECO:0000256" key="1">
    <source>
        <dbReference type="ARBA" id="ARBA00007435"/>
    </source>
</evidence>
<dbReference type="InterPro" id="IPR000305">
    <property type="entry name" value="GIY-YIG_endonuc"/>
</dbReference>
<dbReference type="CDD" id="cd10449">
    <property type="entry name" value="GIY-YIG_SLX1_like"/>
    <property type="match status" value="1"/>
</dbReference>
<sequence length="84" mass="9796">MYYTYILQSLKNKSIYVGFTIDLKSRLEKHNKGEVISTKSRSPFKLIHYEAFANEKDAKAREEYLKSGWGTKSIKILLANYLSE</sequence>
<evidence type="ECO:0000259" key="2">
    <source>
        <dbReference type="PROSITE" id="PS50164"/>
    </source>
</evidence>
<evidence type="ECO:0000313" key="3">
    <source>
        <dbReference type="EMBL" id="PIS21891.1"/>
    </source>
</evidence>
<dbReference type="Pfam" id="PF01541">
    <property type="entry name" value="GIY-YIG"/>
    <property type="match status" value="1"/>
</dbReference>
<comment type="similarity">
    <text evidence="1">Belongs to the UPF0213 family.</text>
</comment>
<dbReference type="InterPro" id="IPR035901">
    <property type="entry name" value="GIY-YIG_endonuc_sf"/>
</dbReference>
<dbReference type="PROSITE" id="PS50164">
    <property type="entry name" value="GIY_YIG"/>
    <property type="match status" value="1"/>
</dbReference>
<comment type="caution">
    <text evidence="3">The sequence shown here is derived from an EMBL/GenBank/DDBJ whole genome shotgun (WGS) entry which is preliminary data.</text>
</comment>
<dbReference type="SUPFAM" id="SSF82771">
    <property type="entry name" value="GIY-YIG endonuclease"/>
    <property type="match status" value="1"/>
</dbReference>
<dbReference type="EMBL" id="PEYV01000006">
    <property type="protein sequence ID" value="PIS21891.1"/>
    <property type="molecule type" value="Genomic_DNA"/>
</dbReference>
<dbReference type="PANTHER" id="PTHR34477">
    <property type="entry name" value="UPF0213 PROTEIN YHBQ"/>
    <property type="match status" value="1"/>
</dbReference>
<dbReference type="PANTHER" id="PTHR34477:SF1">
    <property type="entry name" value="UPF0213 PROTEIN YHBQ"/>
    <property type="match status" value="1"/>
</dbReference>
<protein>
    <submittedName>
        <fullName evidence="3">Excinuclease ABC subunit C</fullName>
    </submittedName>
</protein>
<accession>A0A2H0XAJ9</accession>
<organism evidence="3 4">
    <name type="scientific">candidate division WWE3 bacterium CG08_land_8_20_14_0_20_41_15</name>
    <dbReference type="NCBI Taxonomy" id="1975086"/>
    <lineage>
        <taxon>Bacteria</taxon>
        <taxon>Katanobacteria</taxon>
    </lineage>
</organism>
<evidence type="ECO:0000313" key="4">
    <source>
        <dbReference type="Proteomes" id="UP000231098"/>
    </source>
</evidence>
<dbReference type="InterPro" id="IPR050190">
    <property type="entry name" value="UPF0213_domain"/>
</dbReference>
<gene>
    <name evidence="3" type="ORF">COT51_00405</name>
</gene>
<name>A0A2H0XAJ9_UNCKA</name>
<reference evidence="4" key="1">
    <citation type="submission" date="2017-09" db="EMBL/GenBank/DDBJ databases">
        <title>Depth-based differentiation of microbial function through sediment-hosted aquifers and enrichment of novel symbionts in the deep terrestrial subsurface.</title>
        <authorList>
            <person name="Probst A.J."/>
            <person name="Ladd B."/>
            <person name="Jarett J.K."/>
            <person name="Geller-Mcgrath D.E."/>
            <person name="Sieber C.M.K."/>
            <person name="Emerson J.B."/>
            <person name="Anantharaman K."/>
            <person name="Thomas B.C."/>
            <person name="Malmstrom R."/>
            <person name="Stieglmeier M."/>
            <person name="Klingl A."/>
            <person name="Woyke T."/>
            <person name="Ryan C.M."/>
            <person name="Banfield J.F."/>
        </authorList>
    </citation>
    <scope>NUCLEOTIDE SEQUENCE [LARGE SCALE GENOMIC DNA]</scope>
</reference>
<feature type="domain" description="GIY-YIG" evidence="2">
    <location>
        <begin position="1"/>
        <end position="77"/>
    </location>
</feature>
<dbReference type="Gene3D" id="3.40.1440.10">
    <property type="entry name" value="GIY-YIG endonuclease"/>
    <property type="match status" value="1"/>
</dbReference>
<dbReference type="Proteomes" id="UP000231098">
    <property type="component" value="Unassembled WGS sequence"/>
</dbReference>